<keyword evidence="2" id="KW-0805">Transcription regulation</keyword>
<dbReference type="GO" id="GO:0005634">
    <property type="term" value="C:nucleus"/>
    <property type="evidence" value="ECO:0007669"/>
    <property type="project" value="UniProtKB-SubCell"/>
</dbReference>
<dbReference type="OrthoDB" id="1927134at2759"/>
<dbReference type="GO" id="GO:0003700">
    <property type="term" value="F:DNA-binding transcription factor activity"/>
    <property type="evidence" value="ECO:0007669"/>
    <property type="project" value="InterPro"/>
</dbReference>
<evidence type="ECO:0000256" key="6">
    <source>
        <dbReference type="SAM" id="MobiDB-lite"/>
    </source>
</evidence>
<dbReference type="PROSITE" id="PS51369">
    <property type="entry name" value="TCP"/>
    <property type="match status" value="1"/>
</dbReference>
<gene>
    <name evidence="9" type="primary">LOC113722086</name>
</gene>
<keyword evidence="5" id="KW-0539">Nucleus</keyword>
<feature type="compositionally biased region" description="Polar residues" evidence="6">
    <location>
        <begin position="1"/>
        <end position="10"/>
    </location>
</feature>
<evidence type="ECO:0000256" key="2">
    <source>
        <dbReference type="ARBA" id="ARBA00023015"/>
    </source>
</evidence>
<evidence type="ECO:0000313" key="8">
    <source>
        <dbReference type="Proteomes" id="UP001652660"/>
    </source>
</evidence>
<keyword evidence="8" id="KW-1185">Reference proteome</keyword>
<protein>
    <submittedName>
        <fullName evidence="9">Transcription factor TCP3-like</fullName>
    </submittedName>
</protein>
<evidence type="ECO:0000256" key="4">
    <source>
        <dbReference type="ARBA" id="ARBA00023163"/>
    </source>
</evidence>
<keyword evidence="4" id="KW-0804">Transcription</keyword>
<accession>A0A6P6VEP3</accession>
<evidence type="ECO:0000256" key="3">
    <source>
        <dbReference type="ARBA" id="ARBA00023125"/>
    </source>
</evidence>
<dbReference type="PANTHER" id="PTHR31072">
    <property type="entry name" value="TRANSCRIPTION FACTOR TCP4-RELATED"/>
    <property type="match status" value="1"/>
</dbReference>
<name>A0A6P6VEP3_COFAR</name>
<evidence type="ECO:0000256" key="5">
    <source>
        <dbReference type="ARBA" id="ARBA00023242"/>
    </source>
</evidence>
<dbReference type="Proteomes" id="UP001652660">
    <property type="component" value="Chromosome 2c"/>
</dbReference>
<comment type="subcellular location">
    <subcellularLocation>
        <location evidence="1">Nucleus</location>
    </subcellularLocation>
</comment>
<dbReference type="InterPro" id="IPR005333">
    <property type="entry name" value="Transcription_factor_TCP"/>
</dbReference>
<sequence length="348" mass="38326">MQDVSNQGSTRLKPKRAKGNSIEIPGGRIFRSTGRKDRHSKVGTARGPRDRRVRLSPNTAIEFYDVQDRLGYDRPSKAIDWLMKEAKAAIDALEHDSSYATTTNLDGCSILMQPRNPLPEKGLDVQEESRINCSESACRIDGQEYMNNDDTSINNFSFFSMENGVIPTTSSLGFYSYPHGGDLSTSRNNKSQTQGLSPSFHTVQDFSFLFSGGQQGLIPPPSSSSHCQGEINSETARCQRILAWNSNSSNAKGSQETLVNSELPLHFPSPFDQNQLLFHREPLQSSFSPIRGPTLDSQFPNLCFSSARFSSDGGLSELSAAARIPGPEKQKPVSSKPSSPTNLLHYQD</sequence>
<evidence type="ECO:0000259" key="7">
    <source>
        <dbReference type="PROSITE" id="PS51369"/>
    </source>
</evidence>
<feature type="region of interest" description="Disordered" evidence="6">
    <location>
        <begin position="318"/>
        <end position="348"/>
    </location>
</feature>
<dbReference type="GO" id="GO:0043565">
    <property type="term" value="F:sequence-specific DNA binding"/>
    <property type="evidence" value="ECO:0007669"/>
    <property type="project" value="TreeGrafter"/>
</dbReference>
<reference evidence="9" key="2">
    <citation type="submission" date="2025-08" db="UniProtKB">
        <authorList>
            <consortium name="RefSeq"/>
        </authorList>
    </citation>
    <scope>IDENTIFICATION</scope>
    <source>
        <tissue evidence="9">Leaves</tissue>
    </source>
</reference>
<feature type="domain" description="TCP" evidence="7">
    <location>
        <begin position="35"/>
        <end position="93"/>
    </location>
</feature>
<evidence type="ECO:0000256" key="1">
    <source>
        <dbReference type="ARBA" id="ARBA00004123"/>
    </source>
</evidence>
<keyword evidence="3" id="KW-0238">DNA-binding</keyword>
<dbReference type="Pfam" id="PF03634">
    <property type="entry name" value="TCP"/>
    <property type="match status" value="1"/>
</dbReference>
<dbReference type="GeneID" id="113722086"/>
<reference evidence="8" key="1">
    <citation type="journal article" date="2025" name="Foods">
        <title>Unveiling the Microbial Signatures of Arabica Coffee Cherries: Insights into Ripeness Specific Diversity, Functional Traits, and Implications for Quality and Safety.</title>
        <authorList>
            <consortium name="RefSeq"/>
            <person name="Tenea G.N."/>
            <person name="Cifuentes V."/>
            <person name="Reyes P."/>
            <person name="Cevallos-Vallejos M."/>
        </authorList>
    </citation>
    <scope>NUCLEOTIDE SEQUENCE [LARGE SCALE GENOMIC DNA]</scope>
</reference>
<organism evidence="8 9">
    <name type="scientific">Coffea arabica</name>
    <name type="common">Arabian coffee</name>
    <dbReference type="NCBI Taxonomy" id="13443"/>
    <lineage>
        <taxon>Eukaryota</taxon>
        <taxon>Viridiplantae</taxon>
        <taxon>Streptophyta</taxon>
        <taxon>Embryophyta</taxon>
        <taxon>Tracheophyta</taxon>
        <taxon>Spermatophyta</taxon>
        <taxon>Magnoliopsida</taxon>
        <taxon>eudicotyledons</taxon>
        <taxon>Gunneridae</taxon>
        <taxon>Pentapetalae</taxon>
        <taxon>asterids</taxon>
        <taxon>lamiids</taxon>
        <taxon>Gentianales</taxon>
        <taxon>Rubiaceae</taxon>
        <taxon>Ixoroideae</taxon>
        <taxon>Gardenieae complex</taxon>
        <taxon>Bertiereae - Coffeeae clade</taxon>
        <taxon>Coffeeae</taxon>
        <taxon>Coffea</taxon>
    </lineage>
</organism>
<evidence type="ECO:0000313" key="9">
    <source>
        <dbReference type="RefSeq" id="XP_027101449.1"/>
    </source>
</evidence>
<dbReference type="AlphaFoldDB" id="A0A6P6VEP3"/>
<dbReference type="InterPro" id="IPR017887">
    <property type="entry name" value="TF_TCP_subgr"/>
</dbReference>
<dbReference type="PANTHER" id="PTHR31072:SF93">
    <property type="entry name" value="TRANSCRIPTION FACTOR TCP24"/>
    <property type="match status" value="1"/>
</dbReference>
<dbReference type="RefSeq" id="XP_027101449.1">
    <property type="nucleotide sequence ID" value="XM_027245648.2"/>
</dbReference>
<feature type="region of interest" description="Disordered" evidence="6">
    <location>
        <begin position="1"/>
        <end position="51"/>
    </location>
</feature>
<proteinExistence type="predicted"/>